<comment type="caution">
    <text evidence="2">The sequence shown here is derived from an EMBL/GenBank/DDBJ whole genome shotgun (WGS) entry which is preliminary data.</text>
</comment>
<dbReference type="GO" id="GO:0032259">
    <property type="term" value="P:methylation"/>
    <property type="evidence" value="ECO:0007669"/>
    <property type="project" value="UniProtKB-KW"/>
</dbReference>
<proteinExistence type="predicted"/>
<protein>
    <submittedName>
        <fullName evidence="2">Methyltransferase</fullName>
    </submittedName>
</protein>
<dbReference type="Pfam" id="PF13649">
    <property type="entry name" value="Methyltransf_25"/>
    <property type="match status" value="1"/>
</dbReference>
<dbReference type="PANTHER" id="PTHR43667">
    <property type="entry name" value="CYCLOPROPANE-FATTY-ACYL-PHOSPHOLIPID SYNTHASE"/>
    <property type="match status" value="1"/>
</dbReference>
<dbReference type="GO" id="GO:0008168">
    <property type="term" value="F:methyltransferase activity"/>
    <property type="evidence" value="ECO:0007669"/>
    <property type="project" value="UniProtKB-KW"/>
</dbReference>
<organism evidence="2 3">
    <name type="scientific">Hydrogenibacillus schlegelii</name>
    <name type="common">Bacillus schlegelii</name>
    <dbReference type="NCBI Taxonomy" id="1484"/>
    <lineage>
        <taxon>Bacteria</taxon>
        <taxon>Bacillati</taxon>
        <taxon>Bacillota</taxon>
        <taxon>Bacilli</taxon>
        <taxon>Bacillales</taxon>
        <taxon>Bacillales Family X. Incertae Sedis</taxon>
        <taxon>Hydrogenibacillus</taxon>
    </lineage>
</organism>
<dbReference type="AlphaFoldDB" id="A0A2T5G977"/>
<evidence type="ECO:0000313" key="3">
    <source>
        <dbReference type="Proteomes" id="UP000244180"/>
    </source>
</evidence>
<dbReference type="InterPro" id="IPR029063">
    <property type="entry name" value="SAM-dependent_MTases_sf"/>
</dbReference>
<keyword evidence="2" id="KW-0489">Methyltransferase</keyword>
<evidence type="ECO:0000313" key="2">
    <source>
        <dbReference type="EMBL" id="PTQ52744.1"/>
    </source>
</evidence>
<dbReference type="InterPro" id="IPR050723">
    <property type="entry name" value="CFA/CMAS"/>
</dbReference>
<feature type="domain" description="Methyltransferase" evidence="1">
    <location>
        <begin position="72"/>
        <end position="163"/>
    </location>
</feature>
<dbReference type="EMBL" id="PEBV01000023">
    <property type="protein sequence ID" value="PTQ52744.1"/>
    <property type="molecule type" value="Genomic_DNA"/>
</dbReference>
<dbReference type="InterPro" id="IPR041698">
    <property type="entry name" value="Methyltransf_25"/>
</dbReference>
<gene>
    <name evidence="2" type="ORF">HSCHL_0008</name>
</gene>
<dbReference type="Gene3D" id="3.40.50.150">
    <property type="entry name" value="Vaccinia Virus protein VP39"/>
    <property type="match status" value="1"/>
</dbReference>
<accession>A0A2T5G977</accession>
<dbReference type="CDD" id="cd02440">
    <property type="entry name" value="AdoMet_MTases"/>
    <property type="match status" value="1"/>
</dbReference>
<dbReference type="SUPFAM" id="SSF53335">
    <property type="entry name" value="S-adenosyl-L-methionine-dependent methyltransferases"/>
    <property type="match status" value="1"/>
</dbReference>
<dbReference type="PANTHER" id="PTHR43667:SF2">
    <property type="entry name" value="FATTY ACID C-METHYL TRANSFERASE"/>
    <property type="match status" value="1"/>
</dbReference>
<evidence type="ECO:0000259" key="1">
    <source>
        <dbReference type="Pfam" id="PF13649"/>
    </source>
</evidence>
<reference evidence="2 3" key="1">
    <citation type="submission" date="2017-08" db="EMBL/GenBank/DDBJ databases">
        <title>Burning lignite coal seam in the remote Altai Mountains harbors a hydrogen-driven thermophilic microbial community.</title>
        <authorList>
            <person name="Kadnikov V.V."/>
            <person name="Mardanov A.V."/>
            <person name="Ivasenko D."/>
            <person name="Beletsky A.V."/>
            <person name="Karnachuk O.V."/>
            <person name="Ravin N.V."/>
        </authorList>
    </citation>
    <scope>NUCLEOTIDE SEQUENCE [LARGE SCALE GENOMIC DNA]</scope>
    <source>
        <strain evidence="2">AL33</strain>
    </source>
</reference>
<sequence length="293" mass="34076">MKMHAPAPDNLYRHFIDLWEDTGPRYEIQQAFWNRRAKAFSEQLNDDRHRRRFERLYGWLKDLGAFEGQASILDIGCGPGTFAVPFAEAGHRVTGIDIAANMIAHAKANAVRFGVSDRTAFEVAAWEEIDVHSRGWERTFDLVFASMTPAIRNVDAFYKMMQVCRKACFLSGFVARRDPILRRLRQALGLPSEGAPMNRIYAAFNLLWLDGYYPTVHFIDDRWEQQFSIEEASERFSLFLRFQSMNETGLEERVARVLHEIAEEQGSSVLRQTVEVKIAWLYWRVDDRSRERS</sequence>
<name>A0A2T5G977_HYDSH</name>
<keyword evidence="2" id="KW-0808">Transferase</keyword>
<dbReference type="Proteomes" id="UP000244180">
    <property type="component" value="Unassembled WGS sequence"/>
</dbReference>